<dbReference type="InterPro" id="IPR035649">
    <property type="entry name" value="EFG_V"/>
</dbReference>
<dbReference type="InterPro" id="IPR041095">
    <property type="entry name" value="EFG_II"/>
</dbReference>
<dbReference type="Pfam" id="PF14492">
    <property type="entry name" value="EFG_III"/>
    <property type="match status" value="1"/>
</dbReference>
<dbReference type="PANTHER" id="PTHR43261:SF1">
    <property type="entry name" value="RIBOSOME-RELEASING FACTOR 2, MITOCHONDRIAL"/>
    <property type="match status" value="1"/>
</dbReference>
<dbReference type="InterPro" id="IPR009022">
    <property type="entry name" value="EFG_III"/>
</dbReference>
<proteinExistence type="predicted"/>
<dbReference type="FunFam" id="3.30.70.240:FF:000001">
    <property type="entry name" value="Elongation factor G"/>
    <property type="match status" value="1"/>
</dbReference>
<dbReference type="EMBL" id="JAVRBK010000002">
    <property type="protein sequence ID" value="KAK5647699.1"/>
    <property type="molecule type" value="Genomic_DNA"/>
</dbReference>
<comment type="caution">
    <text evidence="6">The sequence shown here is derived from an EMBL/GenBank/DDBJ whole genome shotgun (WGS) entry which is preliminary data.</text>
</comment>
<dbReference type="SUPFAM" id="SSF54211">
    <property type="entry name" value="Ribosomal protein S5 domain 2-like"/>
    <property type="match status" value="1"/>
</dbReference>
<dbReference type="PRINTS" id="PR00315">
    <property type="entry name" value="ELONGATNFCT"/>
</dbReference>
<dbReference type="GO" id="GO:0032543">
    <property type="term" value="P:mitochondrial translation"/>
    <property type="evidence" value="ECO:0007669"/>
    <property type="project" value="TreeGrafter"/>
</dbReference>
<dbReference type="FunFam" id="3.40.50.300:FF:000514">
    <property type="entry name" value="Ribosome-releasing factor 2, mitochondrial"/>
    <property type="match status" value="1"/>
</dbReference>
<dbReference type="PANTHER" id="PTHR43261">
    <property type="entry name" value="TRANSLATION ELONGATION FACTOR G-RELATED"/>
    <property type="match status" value="1"/>
</dbReference>
<keyword evidence="2" id="KW-0648">Protein biosynthesis</keyword>
<dbReference type="Gene3D" id="3.40.50.300">
    <property type="entry name" value="P-loop containing nucleotide triphosphate hydrolases"/>
    <property type="match status" value="1"/>
</dbReference>
<dbReference type="InterPro" id="IPR031157">
    <property type="entry name" value="G_TR_CS"/>
</dbReference>
<keyword evidence="1" id="KW-0547">Nucleotide-binding</keyword>
<dbReference type="NCBIfam" id="TIGR00231">
    <property type="entry name" value="small_GTP"/>
    <property type="match status" value="1"/>
</dbReference>
<dbReference type="GO" id="GO:0005525">
    <property type="term" value="F:GTP binding"/>
    <property type="evidence" value="ECO:0007669"/>
    <property type="project" value="UniProtKB-KW"/>
</dbReference>
<dbReference type="InterPro" id="IPR035647">
    <property type="entry name" value="EFG_III/V"/>
</dbReference>
<dbReference type="SMART" id="SM00838">
    <property type="entry name" value="EFG_C"/>
    <property type="match status" value="1"/>
</dbReference>
<evidence type="ECO:0000256" key="1">
    <source>
        <dbReference type="ARBA" id="ARBA00022741"/>
    </source>
</evidence>
<dbReference type="Gene3D" id="3.30.70.870">
    <property type="entry name" value="Elongation Factor G (Translational Gtpase), domain 3"/>
    <property type="match status" value="1"/>
</dbReference>
<dbReference type="Pfam" id="PF00679">
    <property type="entry name" value="EFG_C"/>
    <property type="match status" value="1"/>
</dbReference>
<dbReference type="InterPro" id="IPR014721">
    <property type="entry name" value="Ribsml_uS5_D2-typ_fold_subgr"/>
</dbReference>
<dbReference type="SUPFAM" id="SSF54980">
    <property type="entry name" value="EF-G C-terminal domain-like"/>
    <property type="match status" value="2"/>
</dbReference>
<evidence type="ECO:0000256" key="4">
    <source>
        <dbReference type="ARBA" id="ARBA00023134"/>
    </source>
</evidence>
<dbReference type="InterPro" id="IPR053905">
    <property type="entry name" value="EF-G-like_DII"/>
</dbReference>
<evidence type="ECO:0000259" key="5">
    <source>
        <dbReference type="PROSITE" id="PS51722"/>
    </source>
</evidence>
<dbReference type="AlphaFoldDB" id="A0AAN7VP63"/>
<dbReference type="InterPro" id="IPR009000">
    <property type="entry name" value="Transl_B-barrel_sf"/>
</dbReference>
<feature type="domain" description="Tr-type G" evidence="5">
    <location>
        <begin position="32"/>
        <end position="310"/>
    </location>
</feature>
<evidence type="ECO:0000313" key="7">
    <source>
        <dbReference type="Proteomes" id="UP001329430"/>
    </source>
</evidence>
<dbReference type="InterPro" id="IPR000795">
    <property type="entry name" value="T_Tr_GTP-bd_dom"/>
</dbReference>
<evidence type="ECO:0000256" key="2">
    <source>
        <dbReference type="ARBA" id="ARBA00022917"/>
    </source>
</evidence>
<evidence type="ECO:0000256" key="3">
    <source>
        <dbReference type="ARBA" id="ARBA00023128"/>
    </source>
</evidence>
<dbReference type="SUPFAM" id="SSF50447">
    <property type="entry name" value="Translation proteins"/>
    <property type="match status" value="1"/>
</dbReference>
<dbReference type="Gene3D" id="3.30.230.10">
    <property type="match status" value="1"/>
</dbReference>
<protein>
    <recommendedName>
        <fullName evidence="5">Tr-type G domain-containing protein</fullName>
    </recommendedName>
</protein>
<dbReference type="PROSITE" id="PS51722">
    <property type="entry name" value="G_TR_2"/>
    <property type="match status" value="1"/>
</dbReference>
<dbReference type="PROSITE" id="PS00301">
    <property type="entry name" value="G_TR_1"/>
    <property type="match status" value="1"/>
</dbReference>
<dbReference type="CDD" id="cd03713">
    <property type="entry name" value="EFG_mtEFG_C"/>
    <property type="match status" value="1"/>
</dbReference>
<dbReference type="Pfam" id="PF00009">
    <property type="entry name" value="GTP_EFTU"/>
    <property type="match status" value="1"/>
</dbReference>
<gene>
    <name evidence="6" type="ORF">RI129_002591</name>
</gene>
<dbReference type="Gene3D" id="2.40.30.10">
    <property type="entry name" value="Translation factors"/>
    <property type="match status" value="1"/>
</dbReference>
<organism evidence="6 7">
    <name type="scientific">Pyrocoelia pectoralis</name>
    <dbReference type="NCBI Taxonomy" id="417401"/>
    <lineage>
        <taxon>Eukaryota</taxon>
        <taxon>Metazoa</taxon>
        <taxon>Ecdysozoa</taxon>
        <taxon>Arthropoda</taxon>
        <taxon>Hexapoda</taxon>
        <taxon>Insecta</taxon>
        <taxon>Pterygota</taxon>
        <taxon>Neoptera</taxon>
        <taxon>Endopterygota</taxon>
        <taxon>Coleoptera</taxon>
        <taxon>Polyphaga</taxon>
        <taxon>Elateriformia</taxon>
        <taxon>Elateroidea</taxon>
        <taxon>Lampyridae</taxon>
        <taxon>Lampyrinae</taxon>
        <taxon>Pyrocoelia</taxon>
    </lineage>
</organism>
<keyword evidence="7" id="KW-1185">Reference proteome</keyword>
<accession>A0AAN7VP63</accession>
<name>A0AAN7VP63_9COLE</name>
<dbReference type="InterPro" id="IPR020568">
    <property type="entry name" value="Ribosomal_Su5_D2-typ_SF"/>
</dbReference>
<evidence type="ECO:0000313" key="6">
    <source>
        <dbReference type="EMBL" id="KAK5647699.1"/>
    </source>
</evidence>
<dbReference type="Gene3D" id="3.30.70.240">
    <property type="match status" value="1"/>
</dbReference>
<dbReference type="GO" id="GO:0005759">
    <property type="term" value="C:mitochondrial matrix"/>
    <property type="evidence" value="ECO:0007669"/>
    <property type="project" value="UniProtKB-ARBA"/>
</dbReference>
<dbReference type="GO" id="GO:0003924">
    <property type="term" value="F:GTPase activity"/>
    <property type="evidence" value="ECO:0007669"/>
    <property type="project" value="InterPro"/>
</dbReference>
<sequence>MTIIPKRVKEVLHCFKYFRQFCSSNQLKNDINKIRNIGILAHIDAGKTTTTERMLYYSGKIHHMGEVHHGNTVTDYMAQERERGITIKSAAVTFKWKSHQFNLIDTPGHIDFTMEVEETLSVLDSAIIILDATAGVEAQTVTVWRQADRYKIPRLVYVNKMDRPDANLELCCNSIEKKFGIPTLCLQMPLVEKGKFVGLIDILTLEKLIPLNDKLTRTLLTEQDDLSNWTAAKNARSILVDKVTDLDDDLANLVINADSIDNIQTSDIANALWKITAKRDAVPVLCGSSYKNIGVEPLMDSVILYLTSPNDGINIYNCFKDSLCARAFKIIHDKQRGPLVFFRIYSGEFKQGQKIYNITKDCVEHSGRLYIAYADEFQEIANMQNGNIAVVSGLKVTSVGDLIAQSASSAERAKNDMISSSKDNEIIEKVFGTGTKIPEPVFFCSIEPPSLTYEKYLEQALLELQREDPSLIVTHEVETGQTVLAGMGELHLEIIKDRILKEYKIDAQLGPLQISYCETPITSISHELVNEVKVGSTKHLVTVSLSIVPKTVDDEKKVLKLDKSQEAASNLANISHRTLQAVTQGVKVALTHGPRISCKVINAQVVLHKLETGRGTSATMISATVTQCLQKMLKEAGTAILEPIMIVEIVSTEDSISTILADLGRRRSTILNISVRGIGKVITCEAPLSELLGYSTILRTITSGTASFSMEFSEYRTMSSVDEIKAIQSVRGF</sequence>
<keyword evidence="3" id="KW-0496">Mitochondrion</keyword>
<dbReference type="Pfam" id="PF22042">
    <property type="entry name" value="EF-G_D2"/>
    <property type="match status" value="1"/>
</dbReference>
<dbReference type="SUPFAM" id="SSF52540">
    <property type="entry name" value="P-loop containing nucleoside triphosphate hydrolases"/>
    <property type="match status" value="1"/>
</dbReference>
<dbReference type="Proteomes" id="UP001329430">
    <property type="component" value="Chromosome 2"/>
</dbReference>
<dbReference type="CDD" id="cd16262">
    <property type="entry name" value="EFG_III"/>
    <property type="match status" value="1"/>
</dbReference>
<reference evidence="6 7" key="1">
    <citation type="journal article" date="2024" name="Insects">
        <title>An Improved Chromosome-Level Genome Assembly of the Firefly Pyrocoelia pectoralis.</title>
        <authorList>
            <person name="Fu X."/>
            <person name="Meyer-Rochow V.B."/>
            <person name="Ballantyne L."/>
            <person name="Zhu X."/>
        </authorList>
    </citation>
    <scope>NUCLEOTIDE SEQUENCE [LARGE SCALE GENOMIC DNA]</scope>
    <source>
        <strain evidence="6">XCY_ONT2</strain>
    </source>
</reference>
<dbReference type="InterPro" id="IPR027417">
    <property type="entry name" value="P-loop_NTPase"/>
</dbReference>
<keyword evidence="4" id="KW-0342">GTP-binding</keyword>
<dbReference type="InterPro" id="IPR000640">
    <property type="entry name" value="EFG_V-like"/>
</dbReference>
<dbReference type="InterPro" id="IPR005225">
    <property type="entry name" value="Small_GTP-bd"/>
</dbReference>
<dbReference type="GO" id="GO:0032790">
    <property type="term" value="P:ribosome disassembly"/>
    <property type="evidence" value="ECO:0007669"/>
    <property type="project" value="TreeGrafter"/>
</dbReference>